<dbReference type="PANTHER" id="PTHR43531">
    <property type="entry name" value="PROTEIN ICFG"/>
    <property type="match status" value="1"/>
</dbReference>
<feature type="transmembrane region" description="Helical" evidence="6">
    <location>
        <begin position="205"/>
        <end position="228"/>
    </location>
</feature>
<keyword evidence="6" id="KW-1133">Transmembrane helix</keyword>
<feature type="compositionally biased region" description="Polar residues" evidence="5">
    <location>
        <begin position="159"/>
        <end position="168"/>
    </location>
</feature>
<evidence type="ECO:0000256" key="2">
    <source>
        <dbReference type="ARBA" id="ARBA00022500"/>
    </source>
</evidence>
<protein>
    <submittedName>
        <fullName evidence="10">Aspartate chemoreceptor protein</fullName>
    </submittedName>
</protein>
<dbReference type="InterPro" id="IPR004089">
    <property type="entry name" value="MCPsignal_dom"/>
</dbReference>
<evidence type="ECO:0000313" key="10">
    <source>
        <dbReference type="EMBL" id="SCX20963.1"/>
    </source>
</evidence>
<dbReference type="AlphaFoldDB" id="A0A1R3TV54"/>
<dbReference type="PROSITE" id="PS50192">
    <property type="entry name" value="T_SNARE"/>
    <property type="match status" value="1"/>
</dbReference>
<dbReference type="Gene3D" id="1.10.8.500">
    <property type="entry name" value="HAMP domain in histidine kinase"/>
    <property type="match status" value="1"/>
</dbReference>
<dbReference type="GO" id="GO:0005886">
    <property type="term" value="C:plasma membrane"/>
    <property type="evidence" value="ECO:0007669"/>
    <property type="project" value="TreeGrafter"/>
</dbReference>
<dbReference type="GO" id="GO:0004888">
    <property type="term" value="F:transmembrane signaling receptor activity"/>
    <property type="evidence" value="ECO:0007669"/>
    <property type="project" value="TreeGrafter"/>
</dbReference>
<dbReference type="EMBL" id="FMUE01000004">
    <property type="protein sequence ID" value="SCX20963.1"/>
    <property type="molecule type" value="Genomic_DNA"/>
</dbReference>
<feature type="region of interest" description="Disordered" evidence="5">
    <location>
        <begin position="153"/>
        <end position="174"/>
    </location>
</feature>
<dbReference type="CDD" id="cd06225">
    <property type="entry name" value="HAMP"/>
    <property type="match status" value="1"/>
</dbReference>
<dbReference type="SUPFAM" id="SSF58104">
    <property type="entry name" value="Methyl-accepting chemotaxis protein (MCP) signaling domain"/>
    <property type="match status" value="1"/>
</dbReference>
<keyword evidence="10" id="KW-0675">Receptor</keyword>
<dbReference type="Gene3D" id="1.10.287.950">
    <property type="entry name" value="Methyl-accepting chemotaxis protein"/>
    <property type="match status" value="1"/>
</dbReference>
<keyword evidence="4" id="KW-0807">Transducer</keyword>
<feature type="domain" description="HAMP" evidence="9">
    <location>
        <begin position="346"/>
        <end position="392"/>
    </location>
</feature>
<feature type="domain" description="Methyl-accepting transducer" evidence="7">
    <location>
        <begin position="397"/>
        <end position="626"/>
    </location>
</feature>
<dbReference type="CDD" id="cd11386">
    <property type="entry name" value="MCP_signal"/>
    <property type="match status" value="1"/>
</dbReference>
<dbReference type="Pfam" id="PF00672">
    <property type="entry name" value="HAMP"/>
    <property type="match status" value="1"/>
</dbReference>
<comment type="similarity">
    <text evidence="3">Belongs to the methyl-accepting chemotaxis (MCP) protein family.</text>
</comment>
<feature type="domain" description="HAMP" evidence="9">
    <location>
        <begin position="231"/>
        <end position="284"/>
    </location>
</feature>
<sequence length="696" mass="74802">MPTNDYFDFGLTCVWEERFEGNTQLRIRGRINLLVGLLSLVACTIGGLSIFAVNEYHKQTLTLDAVADRARRGETLNRLVTAVVMEARGIYAAKDTAAAAKFGDGLMKNLADMDTLLKQWKPQVPASQTAQFANLEKRFEEFRTFRTETARLGRDVSPQDANAQGNNEANRENRKAYQGEIDAVVKSDLAELEAIKTDIESFGQMIFLVVALVTVGGVVVGAAFGLYVGSKQLSGPILKVSEAMNSVAEGNLETDVPCLERKDEIGEMAAAVEVFKRNGLEVRRMNAQEASMRAKSDDLQAGMADVVSAAAAGDFSHRITKDYGDENLNRFAQNINALLVSVDSGVTETGRVIESLAHGDLTQTMNGNFHGVFAQLQSDVNETFAKLKGTMSEVRGSTESINGNANELRSAADDLSKRTEQQAAALEETSAALDEITAVVRNSTERAQEASTMVSETKEKTAQSAKVVRDAVSAMGRIEQASREISQIINVIDEIAFQTNLLALNAGVEAARAGEAGKGFAVVAQEVRELAQRSANAAKDIKALITKSGDEVGNGVKLVQRTGEALDEIETRVLGINDHIHSIATAAKEQSTGLQEVNTAINQMDQVTQRNAAMVEETSAATHKLSAEAENLVSLVGRFRLGNDKGAYSAATARPAAASSRSAPVASPARKMMGNVARAFNGNAAVAQTRDEWQEF</sequence>
<reference evidence="11" key="1">
    <citation type="submission" date="2016-10" db="EMBL/GenBank/DDBJ databases">
        <authorList>
            <person name="Wibberg D."/>
        </authorList>
    </citation>
    <scope>NUCLEOTIDE SEQUENCE [LARGE SCALE GENOMIC DNA]</scope>
</reference>
<name>A0A1R3TV54_9HYPH</name>
<evidence type="ECO:0000259" key="8">
    <source>
        <dbReference type="PROSITE" id="PS50192"/>
    </source>
</evidence>
<evidence type="ECO:0000256" key="5">
    <source>
        <dbReference type="SAM" id="MobiDB-lite"/>
    </source>
</evidence>
<dbReference type="Proteomes" id="UP000187891">
    <property type="component" value="Unassembled WGS sequence"/>
</dbReference>
<evidence type="ECO:0000313" key="11">
    <source>
        <dbReference type="Proteomes" id="UP000187891"/>
    </source>
</evidence>
<dbReference type="SMART" id="SM00283">
    <property type="entry name" value="MA"/>
    <property type="match status" value="1"/>
</dbReference>
<dbReference type="GO" id="GO:0007165">
    <property type="term" value="P:signal transduction"/>
    <property type="evidence" value="ECO:0007669"/>
    <property type="project" value="UniProtKB-KW"/>
</dbReference>
<dbReference type="InterPro" id="IPR003660">
    <property type="entry name" value="HAMP_dom"/>
</dbReference>
<gene>
    <name evidence="10" type="primary">tar_6</name>
    <name evidence="10" type="ORF">DSM25559_1990</name>
</gene>
<evidence type="ECO:0000259" key="9">
    <source>
        <dbReference type="PROSITE" id="PS50885"/>
    </source>
</evidence>
<feature type="transmembrane region" description="Helical" evidence="6">
    <location>
        <begin position="31"/>
        <end position="53"/>
    </location>
</feature>
<keyword evidence="6" id="KW-0472">Membrane</keyword>
<dbReference type="FunFam" id="1.10.287.950:FF:000001">
    <property type="entry name" value="Methyl-accepting chemotaxis sensory transducer"/>
    <property type="match status" value="1"/>
</dbReference>
<dbReference type="SMART" id="SM00304">
    <property type="entry name" value="HAMP"/>
    <property type="match status" value="2"/>
</dbReference>
<dbReference type="PROSITE" id="PS50885">
    <property type="entry name" value="HAMP"/>
    <property type="match status" value="2"/>
</dbReference>
<evidence type="ECO:0000256" key="1">
    <source>
        <dbReference type="ARBA" id="ARBA00004370"/>
    </source>
</evidence>
<keyword evidence="6" id="KW-0812">Transmembrane</keyword>
<feature type="domain" description="T-SNARE coiled-coil homology" evidence="8">
    <location>
        <begin position="388"/>
        <end position="450"/>
    </location>
</feature>
<evidence type="ECO:0000256" key="4">
    <source>
        <dbReference type="PROSITE-ProRule" id="PRU00284"/>
    </source>
</evidence>
<evidence type="ECO:0000259" key="7">
    <source>
        <dbReference type="PROSITE" id="PS50111"/>
    </source>
</evidence>
<dbReference type="PROSITE" id="PS50111">
    <property type="entry name" value="CHEMOTAXIS_TRANSDUC_2"/>
    <property type="match status" value="1"/>
</dbReference>
<dbReference type="InterPro" id="IPR051310">
    <property type="entry name" value="MCP_chemotaxis"/>
</dbReference>
<accession>A0A1R3TV54</accession>
<dbReference type="GO" id="GO:0006935">
    <property type="term" value="P:chemotaxis"/>
    <property type="evidence" value="ECO:0007669"/>
    <property type="project" value="UniProtKB-KW"/>
</dbReference>
<dbReference type="Pfam" id="PF18947">
    <property type="entry name" value="HAMP_2"/>
    <property type="match status" value="1"/>
</dbReference>
<evidence type="ECO:0000256" key="3">
    <source>
        <dbReference type="ARBA" id="ARBA00029447"/>
    </source>
</evidence>
<dbReference type="InterPro" id="IPR000727">
    <property type="entry name" value="T_SNARE_dom"/>
</dbReference>
<dbReference type="SUPFAM" id="SSF158472">
    <property type="entry name" value="HAMP domain-like"/>
    <property type="match status" value="1"/>
</dbReference>
<dbReference type="Pfam" id="PF00015">
    <property type="entry name" value="MCPsignal"/>
    <property type="match status" value="1"/>
</dbReference>
<comment type="subcellular location">
    <subcellularLocation>
        <location evidence="1">Membrane</location>
    </subcellularLocation>
</comment>
<dbReference type="PANTHER" id="PTHR43531:SF11">
    <property type="entry name" value="METHYL-ACCEPTING CHEMOTAXIS PROTEIN 3"/>
    <property type="match status" value="1"/>
</dbReference>
<proteinExistence type="inferred from homology"/>
<keyword evidence="2" id="KW-0145">Chemotaxis</keyword>
<organism evidence="10 11">
    <name type="scientific">Agrobacterium rosae</name>
    <dbReference type="NCBI Taxonomy" id="1972867"/>
    <lineage>
        <taxon>Bacteria</taxon>
        <taxon>Pseudomonadati</taxon>
        <taxon>Pseudomonadota</taxon>
        <taxon>Alphaproteobacteria</taxon>
        <taxon>Hyphomicrobiales</taxon>
        <taxon>Rhizobiaceae</taxon>
        <taxon>Rhizobium/Agrobacterium group</taxon>
        <taxon>Agrobacterium</taxon>
    </lineage>
</organism>
<evidence type="ECO:0000256" key="6">
    <source>
        <dbReference type="SAM" id="Phobius"/>
    </source>
</evidence>
<dbReference type="STRING" id="1907666.DSM25559_1990"/>